<name>A0A897ND44_9EURY</name>
<organism evidence="1 2">
    <name type="scientific">Halapricum desulfuricans</name>
    <dbReference type="NCBI Taxonomy" id="2841257"/>
    <lineage>
        <taxon>Archaea</taxon>
        <taxon>Methanobacteriati</taxon>
        <taxon>Methanobacteriota</taxon>
        <taxon>Stenosarchaea group</taxon>
        <taxon>Halobacteria</taxon>
        <taxon>Halobacteriales</taxon>
        <taxon>Haloarculaceae</taxon>
        <taxon>Halapricum</taxon>
    </lineage>
</organism>
<proteinExistence type="predicted"/>
<dbReference type="Proteomes" id="UP000662973">
    <property type="component" value="Chromosome"/>
</dbReference>
<evidence type="ECO:0000313" key="1">
    <source>
        <dbReference type="EMBL" id="QSG10418.1"/>
    </source>
</evidence>
<dbReference type="EMBL" id="CP064788">
    <property type="protein sequence ID" value="QSG10418.1"/>
    <property type="molecule type" value="Genomic_DNA"/>
</dbReference>
<reference evidence="1 2" key="1">
    <citation type="submission" date="2020-11" db="EMBL/GenBank/DDBJ databases">
        <title>Carbohydrate-dependent, anaerobic sulfur respiration: A novel catabolism in halophilic archaea.</title>
        <authorList>
            <person name="Sorokin D.Y."/>
            <person name="Messina E."/>
            <person name="Smedile F."/>
            <person name="La Cono V."/>
            <person name="Hallsworth J.E."/>
            <person name="Yakimov M.M."/>
        </authorList>
    </citation>
    <scope>NUCLEOTIDE SEQUENCE [LARGE SCALE GENOMIC DNA]</scope>
    <source>
        <strain evidence="1 2">HSR12-2</strain>
    </source>
</reference>
<keyword evidence="2" id="KW-1185">Reference proteome</keyword>
<protein>
    <submittedName>
        <fullName evidence="1">Uncharacterized protein</fullName>
    </submittedName>
</protein>
<accession>A0A897ND44</accession>
<dbReference type="AlphaFoldDB" id="A0A897ND44"/>
<gene>
    <name evidence="1" type="ORF">HSR122_3049</name>
</gene>
<dbReference type="KEGG" id="hds:HSR122_3049"/>
<evidence type="ECO:0000313" key="2">
    <source>
        <dbReference type="Proteomes" id="UP000662973"/>
    </source>
</evidence>
<sequence>MVADVVPDDEALVGYQVRKDIEVDESESGFPEFIVTAGENEERTLVTVTNRLGEDTAIEIVNVEVTTQSDGEPNVVNVEWDKGSFGPGEIADIRGKIACEKAGSDVVELTVTVESAGVTASLFGATDTRRFVVRCESESLPDLTSDFLSQGKSGESSAKVTFNGLGQVTLNHDEPGTVDVQFYVGSKTGANKQMSVDTHPSETIKTNQKVSGDTFTGESVVGVRIAGSDAIYLHPSWNQDGCKFDNGSGGIVSRPASIEDIDPIEC</sequence>